<protein>
    <submittedName>
        <fullName evidence="1">Ankyrin</fullName>
    </submittedName>
</protein>
<sequence>MNKKRDAVRAFLAESADISMTDGAQQSLVSIAALNSDKEMVHLLLRGGHHPATLYPSHPFIRVATTLLKALGNSIAQYPDLMSLSHNFRDNFPPPIDLLLVAIAYSIHPRYIVLAQCELYINVILESGIIGQDPLVYKLSLAAVGCGNDQIIRQILKAGASVNSSNFDTSAQLDSAEFVRSTLKIFIRPDLPVVLQNDLLHLALALGRIDSIEILYDYCPHHVLEDKELCEKLIILAAQHGKQQLLEKIFEKEFPIHPTALIVASEGEYVEVIRLLVFKGAPITCEAILLALKSRNDAILSILLQGRAEWQGVEPTSNELLFIRNLGSEARGLGRDDILRWLLDNGVPESFLADNLDMS</sequence>
<dbReference type="VEuPathDB" id="FungiDB:P170DRAFT_431743"/>
<dbReference type="PANTHER" id="PTHR24198:SF165">
    <property type="entry name" value="ANKYRIN REPEAT-CONTAINING PROTEIN-RELATED"/>
    <property type="match status" value="1"/>
</dbReference>
<proteinExistence type="predicted"/>
<dbReference type="InterPro" id="IPR036770">
    <property type="entry name" value="Ankyrin_rpt-contain_sf"/>
</dbReference>
<evidence type="ECO:0000313" key="2">
    <source>
        <dbReference type="Proteomes" id="UP000234275"/>
    </source>
</evidence>
<comment type="caution">
    <text evidence="1">The sequence shown here is derived from an EMBL/GenBank/DDBJ whole genome shotgun (WGS) entry which is preliminary data.</text>
</comment>
<dbReference type="Gene3D" id="1.25.40.20">
    <property type="entry name" value="Ankyrin repeat-containing domain"/>
    <property type="match status" value="2"/>
</dbReference>
<dbReference type="RefSeq" id="XP_024709362.1">
    <property type="nucleotide sequence ID" value="XM_024848108.1"/>
</dbReference>
<dbReference type="Proteomes" id="UP000234275">
    <property type="component" value="Unassembled WGS sequence"/>
</dbReference>
<dbReference type="EMBL" id="MSFO01000001">
    <property type="protein sequence ID" value="PLB54060.1"/>
    <property type="molecule type" value="Genomic_DNA"/>
</dbReference>
<dbReference type="PANTHER" id="PTHR24198">
    <property type="entry name" value="ANKYRIN REPEAT AND PROTEIN KINASE DOMAIN-CONTAINING PROTEIN"/>
    <property type="match status" value="1"/>
</dbReference>
<name>A0A2I2GMG8_9EURO</name>
<evidence type="ECO:0000313" key="1">
    <source>
        <dbReference type="EMBL" id="PLB54060.1"/>
    </source>
</evidence>
<reference evidence="1 2" key="1">
    <citation type="submission" date="2016-12" db="EMBL/GenBank/DDBJ databases">
        <title>The genomes of Aspergillus section Nigri reveals drivers in fungal speciation.</title>
        <authorList>
            <consortium name="DOE Joint Genome Institute"/>
            <person name="Vesth T.C."/>
            <person name="Nybo J."/>
            <person name="Theobald S."/>
            <person name="Brandl J."/>
            <person name="Frisvad J.C."/>
            <person name="Nielsen K.F."/>
            <person name="Lyhne E.K."/>
            <person name="Kogle M.E."/>
            <person name="Kuo A."/>
            <person name="Riley R."/>
            <person name="Clum A."/>
            <person name="Nolan M."/>
            <person name="Lipzen A."/>
            <person name="Salamov A."/>
            <person name="Henrissat B."/>
            <person name="Wiebenga A."/>
            <person name="De Vries R.P."/>
            <person name="Grigoriev I.V."/>
            <person name="Mortensen U.H."/>
            <person name="Andersen M.R."/>
            <person name="Baker S.E."/>
        </authorList>
    </citation>
    <scope>NUCLEOTIDE SEQUENCE [LARGE SCALE GENOMIC DNA]</scope>
    <source>
        <strain evidence="1 2">IBT 23096</strain>
    </source>
</reference>
<accession>A0A2I2GMG8</accession>
<dbReference type="GeneID" id="36555807"/>
<feature type="non-terminal residue" evidence="1">
    <location>
        <position position="359"/>
    </location>
</feature>
<dbReference type="AlphaFoldDB" id="A0A2I2GMG8"/>
<gene>
    <name evidence="1" type="ORF">P170DRAFT_431743</name>
</gene>
<organism evidence="1 2">
    <name type="scientific">Aspergillus steynii IBT 23096</name>
    <dbReference type="NCBI Taxonomy" id="1392250"/>
    <lineage>
        <taxon>Eukaryota</taxon>
        <taxon>Fungi</taxon>
        <taxon>Dikarya</taxon>
        <taxon>Ascomycota</taxon>
        <taxon>Pezizomycotina</taxon>
        <taxon>Eurotiomycetes</taxon>
        <taxon>Eurotiomycetidae</taxon>
        <taxon>Eurotiales</taxon>
        <taxon>Aspergillaceae</taxon>
        <taxon>Aspergillus</taxon>
        <taxon>Aspergillus subgen. Circumdati</taxon>
    </lineage>
</organism>
<keyword evidence="2" id="KW-1185">Reference proteome</keyword>
<dbReference type="SUPFAM" id="SSF48403">
    <property type="entry name" value="Ankyrin repeat"/>
    <property type="match status" value="1"/>
</dbReference>